<evidence type="ECO:0000256" key="1">
    <source>
        <dbReference type="ARBA" id="ARBA00001946"/>
    </source>
</evidence>
<evidence type="ECO:0000259" key="10">
    <source>
        <dbReference type="Pfam" id="PF00549"/>
    </source>
</evidence>
<keyword evidence="8" id="KW-0460">Magnesium</keyword>
<evidence type="ECO:0000256" key="2">
    <source>
        <dbReference type="ARBA" id="ARBA00005064"/>
    </source>
</evidence>
<dbReference type="AlphaFoldDB" id="A0AAW1CHY9"/>
<evidence type="ECO:0000313" key="13">
    <source>
        <dbReference type="Proteomes" id="UP001461498"/>
    </source>
</evidence>
<organism evidence="12 13">
    <name type="scientific">Rhynocoris fuscipes</name>
    <dbReference type="NCBI Taxonomy" id="488301"/>
    <lineage>
        <taxon>Eukaryota</taxon>
        <taxon>Metazoa</taxon>
        <taxon>Ecdysozoa</taxon>
        <taxon>Arthropoda</taxon>
        <taxon>Hexapoda</taxon>
        <taxon>Insecta</taxon>
        <taxon>Pterygota</taxon>
        <taxon>Neoptera</taxon>
        <taxon>Paraneoptera</taxon>
        <taxon>Hemiptera</taxon>
        <taxon>Heteroptera</taxon>
        <taxon>Panheteroptera</taxon>
        <taxon>Cimicomorpha</taxon>
        <taxon>Reduviidae</taxon>
        <taxon>Harpactorinae</taxon>
        <taxon>Harpactorini</taxon>
        <taxon>Rhynocoris</taxon>
    </lineage>
</organism>
<dbReference type="PANTHER" id="PTHR11815:SF1">
    <property type="entry name" value="SUCCINATE--COA LIGASE [ADP-FORMING] SUBUNIT BETA, MITOCHONDRIAL"/>
    <property type="match status" value="1"/>
</dbReference>
<dbReference type="NCBIfam" id="NF001913">
    <property type="entry name" value="PRK00696.1"/>
    <property type="match status" value="1"/>
</dbReference>
<dbReference type="GO" id="GO:0005739">
    <property type="term" value="C:mitochondrion"/>
    <property type="evidence" value="ECO:0007669"/>
    <property type="project" value="TreeGrafter"/>
</dbReference>
<protein>
    <submittedName>
        <fullName evidence="12">Uncharacterized protein</fullName>
    </submittedName>
</protein>
<evidence type="ECO:0000256" key="8">
    <source>
        <dbReference type="ARBA" id="ARBA00022842"/>
    </source>
</evidence>
<keyword evidence="3" id="KW-0816">Tricarboxylic acid cycle</keyword>
<dbReference type="FunFam" id="3.30.470.20:FF:000002">
    <property type="entry name" value="Succinate--CoA ligase [ADP-forming] subunit beta"/>
    <property type="match status" value="1"/>
</dbReference>
<dbReference type="InterPro" id="IPR013815">
    <property type="entry name" value="ATP_grasp_subdomain_1"/>
</dbReference>
<evidence type="ECO:0000256" key="9">
    <source>
        <dbReference type="ARBA" id="ARBA00022946"/>
    </source>
</evidence>
<proteinExistence type="predicted"/>
<keyword evidence="6" id="KW-0547">Nucleotide-binding</keyword>
<comment type="cofactor">
    <cofactor evidence="1">
        <name>Mg(2+)</name>
        <dbReference type="ChEBI" id="CHEBI:18420"/>
    </cofactor>
</comment>
<dbReference type="GO" id="GO:0042709">
    <property type="term" value="C:succinate-CoA ligase complex"/>
    <property type="evidence" value="ECO:0007669"/>
    <property type="project" value="TreeGrafter"/>
</dbReference>
<evidence type="ECO:0000256" key="7">
    <source>
        <dbReference type="ARBA" id="ARBA00022840"/>
    </source>
</evidence>
<accession>A0AAW1CHY9</accession>
<dbReference type="InterPro" id="IPR016102">
    <property type="entry name" value="Succinyl-CoA_synth-like"/>
</dbReference>
<dbReference type="Gene3D" id="3.40.50.261">
    <property type="entry name" value="Succinyl-CoA synthetase domains"/>
    <property type="match status" value="1"/>
</dbReference>
<evidence type="ECO:0000256" key="6">
    <source>
        <dbReference type="ARBA" id="ARBA00022741"/>
    </source>
</evidence>
<reference evidence="12 13" key="1">
    <citation type="submission" date="2022-12" db="EMBL/GenBank/DDBJ databases">
        <title>Chromosome-level genome assembly of true bugs.</title>
        <authorList>
            <person name="Ma L."/>
            <person name="Li H."/>
        </authorList>
    </citation>
    <scope>NUCLEOTIDE SEQUENCE [LARGE SCALE GENOMIC DNA]</scope>
    <source>
        <strain evidence="12">Lab_2022b</strain>
    </source>
</reference>
<keyword evidence="9" id="KW-0809">Transit peptide</keyword>
<dbReference type="EMBL" id="JAPXFL010000022">
    <property type="protein sequence ID" value="KAK9496994.1"/>
    <property type="molecule type" value="Genomic_DNA"/>
</dbReference>
<keyword evidence="4" id="KW-0436">Ligase</keyword>
<dbReference type="PANTHER" id="PTHR11815">
    <property type="entry name" value="SUCCINYL-COA SYNTHETASE BETA CHAIN"/>
    <property type="match status" value="1"/>
</dbReference>
<evidence type="ECO:0000256" key="3">
    <source>
        <dbReference type="ARBA" id="ARBA00022532"/>
    </source>
</evidence>
<dbReference type="Gene3D" id="3.30.470.20">
    <property type="entry name" value="ATP-grasp fold, B domain"/>
    <property type="match status" value="1"/>
</dbReference>
<dbReference type="SUPFAM" id="SSF56059">
    <property type="entry name" value="Glutathione synthetase ATP-binding domain-like"/>
    <property type="match status" value="1"/>
</dbReference>
<name>A0AAW1CHY9_9HEMI</name>
<dbReference type="GO" id="GO:0006104">
    <property type="term" value="P:succinyl-CoA metabolic process"/>
    <property type="evidence" value="ECO:0007669"/>
    <property type="project" value="TreeGrafter"/>
</dbReference>
<dbReference type="GO" id="GO:0004775">
    <property type="term" value="F:succinate-CoA ligase (ADP-forming) activity"/>
    <property type="evidence" value="ECO:0007669"/>
    <property type="project" value="TreeGrafter"/>
</dbReference>
<sequence length="440" mass="48518">MFVIQAYSYRLLIKNIISSKLQSSECMIKRRLSLHEYHSFRLLEEAGVPVPPFVVASNKVDAGEKVRKLKTDNLVIKAQVLTGARSKGFFKGGLKGGIKMVNSADEAEKIAGQMIGDYLVTQQTGAKGLLCNYVMIAKRLKIIKEFYLGIIMERNFGGPVILSSVHGGADIDHLSKTTPEAINYTPVDIIKGLERREAEEIAEKIDLGDKKKEAGEIVMKLYEIFIKRDALLIDINPLGLDHQGNLWCIDAKLKFDDDAAYKQRTLHSLRDTSQEDPRVIQAAKHKFSYVPMDGNIGCLVSGAGLAMATIDIINLHGGSPANFVNVSSLRGSKERLKAGLKLIMSEPSVMVVFINIFDGRCEVIAEGIVLAIQELNIDVPIVCRLQGRNAKDARILLGMANLKILPVPDLEEASRLVVKVAQIMVLAKSKNVKVNFELPI</sequence>
<dbReference type="SUPFAM" id="SSF52210">
    <property type="entry name" value="Succinyl-CoA synthetase domains"/>
    <property type="match status" value="1"/>
</dbReference>
<evidence type="ECO:0000259" key="11">
    <source>
        <dbReference type="Pfam" id="PF08442"/>
    </source>
</evidence>
<keyword evidence="7" id="KW-0067">ATP-binding</keyword>
<dbReference type="Pfam" id="PF00549">
    <property type="entry name" value="Ligase_CoA"/>
    <property type="match status" value="1"/>
</dbReference>
<dbReference type="GO" id="GO:0006099">
    <property type="term" value="P:tricarboxylic acid cycle"/>
    <property type="evidence" value="ECO:0007669"/>
    <property type="project" value="UniProtKB-KW"/>
</dbReference>
<dbReference type="Proteomes" id="UP001461498">
    <property type="component" value="Unassembled WGS sequence"/>
</dbReference>
<feature type="domain" description="ATP-citrate synthase/succinyl-CoA ligase C-terminal" evidence="10">
    <location>
        <begin position="299"/>
        <end position="397"/>
    </location>
</feature>
<gene>
    <name evidence="12" type="ORF">O3M35_012792</name>
</gene>
<dbReference type="PIRSF" id="PIRSF001554">
    <property type="entry name" value="SucCS_beta"/>
    <property type="match status" value="1"/>
</dbReference>
<feature type="domain" description="ATP-grasp fold succinyl-CoA synthetase-type" evidence="11">
    <location>
        <begin position="34"/>
        <end position="238"/>
    </location>
</feature>
<keyword evidence="5" id="KW-0479">Metal-binding</keyword>
<evidence type="ECO:0000313" key="12">
    <source>
        <dbReference type="EMBL" id="KAK9496994.1"/>
    </source>
</evidence>
<dbReference type="GO" id="GO:0046872">
    <property type="term" value="F:metal ion binding"/>
    <property type="evidence" value="ECO:0007669"/>
    <property type="project" value="UniProtKB-KW"/>
</dbReference>
<comment type="pathway">
    <text evidence="2">Carbohydrate metabolism; tricarboxylic acid cycle; succinate from succinyl-CoA (ligase route): step 1/1.</text>
</comment>
<keyword evidence="13" id="KW-1185">Reference proteome</keyword>
<dbReference type="InterPro" id="IPR013650">
    <property type="entry name" value="ATP-grasp_succ-CoA_synth-type"/>
</dbReference>
<comment type="caution">
    <text evidence="12">The sequence shown here is derived from an EMBL/GenBank/DDBJ whole genome shotgun (WGS) entry which is preliminary data.</text>
</comment>
<evidence type="ECO:0000256" key="4">
    <source>
        <dbReference type="ARBA" id="ARBA00022598"/>
    </source>
</evidence>
<dbReference type="InterPro" id="IPR005809">
    <property type="entry name" value="Succ_CoA_ligase-like_bsu"/>
</dbReference>
<dbReference type="InterPro" id="IPR005811">
    <property type="entry name" value="SUCC_ACL_C"/>
</dbReference>
<evidence type="ECO:0000256" key="5">
    <source>
        <dbReference type="ARBA" id="ARBA00022723"/>
    </source>
</evidence>
<dbReference type="Pfam" id="PF08442">
    <property type="entry name" value="ATP-grasp_2"/>
    <property type="match status" value="1"/>
</dbReference>
<dbReference type="GO" id="GO:0005524">
    <property type="term" value="F:ATP binding"/>
    <property type="evidence" value="ECO:0007669"/>
    <property type="project" value="UniProtKB-KW"/>
</dbReference>
<dbReference type="Gene3D" id="3.30.1490.20">
    <property type="entry name" value="ATP-grasp fold, A domain"/>
    <property type="match status" value="1"/>
</dbReference>